<accession>A0ABX2NXX0</accession>
<gene>
    <name evidence="2" type="ORF">FSB64_38155</name>
</gene>
<dbReference type="PANTHER" id="PTHR38730">
    <property type="entry name" value="SLL7028 PROTEIN"/>
    <property type="match status" value="1"/>
</dbReference>
<proteinExistence type="predicted"/>
<keyword evidence="3" id="KW-1185">Reference proteome</keyword>
<evidence type="ECO:0000313" key="2">
    <source>
        <dbReference type="EMBL" id="NVI09380.1"/>
    </source>
</evidence>
<reference evidence="2 3" key="1">
    <citation type="submission" date="2019-08" db="EMBL/GenBank/DDBJ databases">
        <title>Paraburkholderia simonii sp. nov. and P. youngii sp. nov. Brazilian and Mexican Mimosa-associated rhizobia.</title>
        <authorList>
            <person name="Mavima L."/>
            <person name="Beukes C.W."/>
            <person name="Palmer M."/>
            <person name="De Meyer S.E."/>
            <person name="James E.K."/>
            <person name="Maluk M."/>
            <person name="Avontuur J.R."/>
            <person name="Chan W.Y."/>
            <person name="Venter S.N."/>
            <person name="Steenkamp E.T."/>
        </authorList>
    </citation>
    <scope>NUCLEOTIDE SEQUENCE [LARGE SCALE GENOMIC DNA]</scope>
    <source>
        <strain evidence="2 3">JPY454</strain>
    </source>
</reference>
<organism evidence="2 3">
    <name type="scientific">Paraburkholderia youngii</name>
    <dbReference type="NCBI Taxonomy" id="2782701"/>
    <lineage>
        <taxon>Bacteria</taxon>
        <taxon>Pseudomonadati</taxon>
        <taxon>Pseudomonadota</taxon>
        <taxon>Betaproteobacteria</taxon>
        <taxon>Burkholderiales</taxon>
        <taxon>Burkholderiaceae</taxon>
        <taxon>Paraburkholderia</taxon>
    </lineage>
</organism>
<feature type="domain" description="VWA-like" evidence="1">
    <location>
        <begin position="2"/>
        <end position="125"/>
    </location>
</feature>
<dbReference type="Proteomes" id="UP000821598">
    <property type="component" value="Unassembled WGS sequence"/>
</dbReference>
<name>A0ABX2NXX0_9BURK</name>
<sequence length="128" mass="14317">VFVRDSSGSVFDETQAQFDAEILVVNETVRPRRLIVLDCDTRVKQVQIFERGHAVELLPVRGGGGTSFVDPFKRLADEGIQPTFLVYLTDMDGAFPIDEPSYPVLWASTVPLRRAKKAPFGEMMEVIC</sequence>
<dbReference type="PANTHER" id="PTHR38730:SF1">
    <property type="entry name" value="SLL7028 PROTEIN"/>
    <property type="match status" value="1"/>
</dbReference>
<dbReference type="Pfam" id="PF09967">
    <property type="entry name" value="DUF2201"/>
    <property type="match status" value="1"/>
</dbReference>
<dbReference type="InterPro" id="IPR018698">
    <property type="entry name" value="VWA-like_dom"/>
</dbReference>
<feature type="non-terminal residue" evidence="2">
    <location>
        <position position="1"/>
    </location>
</feature>
<dbReference type="RefSeq" id="WP_255215308.1">
    <property type="nucleotide sequence ID" value="NZ_VOMC01000081.1"/>
</dbReference>
<protein>
    <recommendedName>
        <fullName evidence="1">VWA-like domain-containing protein</fullName>
    </recommendedName>
</protein>
<comment type="caution">
    <text evidence="2">The sequence shown here is derived from an EMBL/GenBank/DDBJ whole genome shotgun (WGS) entry which is preliminary data.</text>
</comment>
<evidence type="ECO:0000313" key="3">
    <source>
        <dbReference type="Proteomes" id="UP000821598"/>
    </source>
</evidence>
<dbReference type="EMBL" id="VOMC01000081">
    <property type="protein sequence ID" value="NVI09380.1"/>
    <property type="molecule type" value="Genomic_DNA"/>
</dbReference>
<evidence type="ECO:0000259" key="1">
    <source>
        <dbReference type="Pfam" id="PF09967"/>
    </source>
</evidence>